<comment type="similarity">
    <text evidence="2 7">Belongs to the FPP/GGPP synthase family.</text>
</comment>
<sequence>MIAARFKNESAHRWSPERIPSVLHGNVNAPMAKSAVLLHESWNALRSDVETALEQYVESAPDCPEQLAQAMSYSLMAGGKRLRPILVLLACEACGGDSAVAMPAACAIEMVHTYSLIHDDLPAMDDDDLRRGRPTNHVVHGEATAILAGDALLTLAFEVLASDIQPPRVAAACCADLASAAGRAGMVGGQIADLEAETLESPTLEQLEQIHRRKTGRLLTSALTLGGRIAQANDDAFQALTTYGQCLGLAFQITDDLLDIAGDAKTLGKSTGKDVAQGKLTYPALLGVEESQNRARSLINQACRNVEMFGDRGQRLEALARFVLERDH</sequence>
<keyword evidence="6" id="KW-0414">Isoprene biosynthesis</keyword>
<evidence type="ECO:0000256" key="4">
    <source>
        <dbReference type="ARBA" id="ARBA00022723"/>
    </source>
</evidence>
<keyword evidence="4" id="KW-0479">Metal-binding</keyword>
<dbReference type="CDD" id="cd00685">
    <property type="entry name" value="Trans_IPPS_HT"/>
    <property type="match status" value="1"/>
</dbReference>
<dbReference type="InterPro" id="IPR008949">
    <property type="entry name" value="Isoprenoid_synthase_dom_sf"/>
</dbReference>
<dbReference type="InterPro" id="IPR000092">
    <property type="entry name" value="Polyprenyl_synt"/>
</dbReference>
<evidence type="ECO:0000256" key="3">
    <source>
        <dbReference type="ARBA" id="ARBA00022679"/>
    </source>
</evidence>
<dbReference type="Pfam" id="PF00348">
    <property type="entry name" value="polyprenyl_synt"/>
    <property type="match status" value="1"/>
</dbReference>
<dbReference type="PANTHER" id="PTHR43281:SF1">
    <property type="entry name" value="FARNESYL DIPHOSPHATE SYNTHASE"/>
    <property type="match status" value="1"/>
</dbReference>
<keyword evidence="3 7" id="KW-0808">Transferase</keyword>
<evidence type="ECO:0000256" key="6">
    <source>
        <dbReference type="ARBA" id="ARBA00023229"/>
    </source>
</evidence>
<dbReference type="GO" id="GO:0005737">
    <property type="term" value="C:cytoplasm"/>
    <property type="evidence" value="ECO:0007669"/>
    <property type="project" value="UniProtKB-ARBA"/>
</dbReference>
<evidence type="ECO:0000313" key="8">
    <source>
        <dbReference type="EMBL" id="QDU45487.1"/>
    </source>
</evidence>
<dbReference type="Gene3D" id="1.10.600.10">
    <property type="entry name" value="Farnesyl Diphosphate Synthase"/>
    <property type="match status" value="1"/>
</dbReference>
<comment type="cofactor">
    <cofactor evidence="1">
        <name>Mg(2+)</name>
        <dbReference type="ChEBI" id="CHEBI:18420"/>
    </cofactor>
</comment>
<dbReference type="NCBIfam" id="NF045485">
    <property type="entry name" value="FPPsyn"/>
    <property type="match status" value="1"/>
</dbReference>
<dbReference type="InterPro" id="IPR053378">
    <property type="entry name" value="Prenyl_diphosphate_synthase"/>
</dbReference>
<evidence type="ECO:0000256" key="5">
    <source>
        <dbReference type="ARBA" id="ARBA00022842"/>
    </source>
</evidence>
<evidence type="ECO:0000256" key="7">
    <source>
        <dbReference type="RuleBase" id="RU004466"/>
    </source>
</evidence>
<dbReference type="InterPro" id="IPR033749">
    <property type="entry name" value="Polyprenyl_synt_CS"/>
</dbReference>
<protein>
    <submittedName>
        <fullName evidence="8">Farnesyl diphosphate synthase</fullName>
        <ecNumber evidence="8">2.5.1.10</ecNumber>
    </submittedName>
</protein>
<dbReference type="PROSITE" id="PS00444">
    <property type="entry name" value="POLYPRENYL_SYNTHASE_2"/>
    <property type="match status" value="1"/>
</dbReference>
<dbReference type="PROSITE" id="PS00723">
    <property type="entry name" value="POLYPRENYL_SYNTHASE_1"/>
    <property type="match status" value="1"/>
</dbReference>
<organism evidence="8 9">
    <name type="scientific">Symmachiella dynata</name>
    <dbReference type="NCBI Taxonomy" id="2527995"/>
    <lineage>
        <taxon>Bacteria</taxon>
        <taxon>Pseudomonadati</taxon>
        <taxon>Planctomycetota</taxon>
        <taxon>Planctomycetia</taxon>
        <taxon>Planctomycetales</taxon>
        <taxon>Planctomycetaceae</taxon>
        <taxon>Symmachiella</taxon>
    </lineage>
</organism>
<name>A0A517ZSM2_9PLAN</name>
<dbReference type="EMBL" id="CP036276">
    <property type="protein sequence ID" value="QDU45487.1"/>
    <property type="molecule type" value="Genomic_DNA"/>
</dbReference>
<dbReference type="SUPFAM" id="SSF48576">
    <property type="entry name" value="Terpenoid synthases"/>
    <property type="match status" value="1"/>
</dbReference>
<evidence type="ECO:0000313" key="9">
    <source>
        <dbReference type="Proteomes" id="UP000319383"/>
    </source>
</evidence>
<dbReference type="GO" id="GO:0016114">
    <property type="term" value="P:terpenoid biosynthetic process"/>
    <property type="evidence" value="ECO:0007669"/>
    <property type="project" value="UniProtKB-ARBA"/>
</dbReference>
<evidence type="ECO:0000256" key="2">
    <source>
        <dbReference type="ARBA" id="ARBA00006706"/>
    </source>
</evidence>
<dbReference type="GO" id="GO:0004337">
    <property type="term" value="F:(2E,6E)-farnesyl diphosphate synthase activity"/>
    <property type="evidence" value="ECO:0007669"/>
    <property type="project" value="UniProtKB-EC"/>
</dbReference>
<accession>A0A517ZSM2</accession>
<dbReference type="EC" id="2.5.1.10" evidence="8"/>
<keyword evidence="9" id="KW-1185">Reference proteome</keyword>
<dbReference type="KEGG" id="sdyn:Mal52_39810"/>
<dbReference type="SFLD" id="SFLDG01017">
    <property type="entry name" value="Polyprenyl_Transferase_Like"/>
    <property type="match status" value="1"/>
</dbReference>
<proteinExistence type="inferred from homology"/>
<dbReference type="FunFam" id="1.10.600.10:FF:000001">
    <property type="entry name" value="Geranylgeranyl diphosphate synthase"/>
    <property type="match status" value="1"/>
</dbReference>
<reference evidence="8 9" key="1">
    <citation type="submission" date="2019-02" db="EMBL/GenBank/DDBJ databases">
        <title>Deep-cultivation of Planctomycetes and their phenomic and genomic characterization uncovers novel biology.</title>
        <authorList>
            <person name="Wiegand S."/>
            <person name="Jogler M."/>
            <person name="Boedeker C."/>
            <person name="Pinto D."/>
            <person name="Vollmers J."/>
            <person name="Rivas-Marin E."/>
            <person name="Kohn T."/>
            <person name="Peeters S.H."/>
            <person name="Heuer A."/>
            <person name="Rast P."/>
            <person name="Oberbeckmann S."/>
            <person name="Bunk B."/>
            <person name="Jeske O."/>
            <person name="Meyerdierks A."/>
            <person name="Storesund J.E."/>
            <person name="Kallscheuer N."/>
            <person name="Luecker S."/>
            <person name="Lage O.M."/>
            <person name="Pohl T."/>
            <person name="Merkel B.J."/>
            <person name="Hornburger P."/>
            <person name="Mueller R.-W."/>
            <person name="Bruemmer F."/>
            <person name="Labrenz M."/>
            <person name="Spormann A.M."/>
            <person name="Op den Camp H."/>
            <person name="Overmann J."/>
            <person name="Amann R."/>
            <person name="Jetten M.S.M."/>
            <person name="Mascher T."/>
            <person name="Medema M.H."/>
            <person name="Devos D.P."/>
            <person name="Kaster A.-K."/>
            <person name="Ovreas L."/>
            <person name="Rohde M."/>
            <person name="Galperin M.Y."/>
            <person name="Jogler C."/>
        </authorList>
    </citation>
    <scope>NUCLEOTIDE SEQUENCE [LARGE SCALE GENOMIC DNA]</scope>
    <source>
        <strain evidence="8 9">Mal52</strain>
    </source>
</reference>
<dbReference type="GO" id="GO:0046872">
    <property type="term" value="F:metal ion binding"/>
    <property type="evidence" value="ECO:0007669"/>
    <property type="project" value="UniProtKB-KW"/>
</dbReference>
<dbReference type="SFLD" id="SFLDS00005">
    <property type="entry name" value="Isoprenoid_Synthase_Type_I"/>
    <property type="match status" value="1"/>
</dbReference>
<dbReference type="Proteomes" id="UP000319383">
    <property type="component" value="Chromosome"/>
</dbReference>
<gene>
    <name evidence="8" type="ORF">Mal52_39810</name>
</gene>
<evidence type="ECO:0000256" key="1">
    <source>
        <dbReference type="ARBA" id="ARBA00001946"/>
    </source>
</evidence>
<dbReference type="PANTHER" id="PTHR43281">
    <property type="entry name" value="FARNESYL DIPHOSPHATE SYNTHASE"/>
    <property type="match status" value="1"/>
</dbReference>
<dbReference type="AlphaFoldDB" id="A0A517ZSM2"/>
<keyword evidence="5" id="KW-0460">Magnesium</keyword>